<dbReference type="RefSeq" id="WP_307274872.1">
    <property type="nucleotide sequence ID" value="NZ_JAUSVX010000006.1"/>
</dbReference>
<reference evidence="1 2" key="1">
    <citation type="submission" date="2023-07" db="EMBL/GenBank/DDBJ databases">
        <title>Genomic Encyclopedia of Type Strains, Phase IV (KMG-IV): sequencing the most valuable type-strain genomes for metagenomic binning, comparative biology and taxonomic classification.</title>
        <authorList>
            <person name="Goeker M."/>
        </authorList>
    </citation>
    <scope>NUCLEOTIDE SEQUENCE [LARGE SCALE GENOMIC DNA]</scope>
    <source>
        <strain evidence="1 2">DSM 19619</strain>
    </source>
</reference>
<evidence type="ECO:0000313" key="2">
    <source>
        <dbReference type="Proteomes" id="UP001242480"/>
    </source>
</evidence>
<protein>
    <recommendedName>
        <fullName evidence="3">Flagellar protein FlgN</fullName>
    </recommendedName>
</protein>
<organism evidence="1 2">
    <name type="scientific">Labrys wisconsinensis</name>
    <dbReference type="NCBI Taxonomy" id="425677"/>
    <lineage>
        <taxon>Bacteria</taxon>
        <taxon>Pseudomonadati</taxon>
        <taxon>Pseudomonadota</taxon>
        <taxon>Alphaproteobacteria</taxon>
        <taxon>Hyphomicrobiales</taxon>
        <taxon>Xanthobacteraceae</taxon>
        <taxon>Labrys</taxon>
    </lineage>
</organism>
<evidence type="ECO:0008006" key="3">
    <source>
        <dbReference type="Google" id="ProtNLM"/>
    </source>
</evidence>
<gene>
    <name evidence="1" type="ORF">QO011_003722</name>
</gene>
<sequence length="163" mass="17610">MTSPPTPHDVHPTAMVPAAAFDPGAEIESVIALVEELIDVISEENRILACGLPASLSTVSGRKQVLADSFEQHVRRIRSRELDIAAARGPRHARLVDRTAVLRQAMDENLDRLQTAIAASRHRVEAIMSAIREQLAPPAVYGSDGTQRLAGTRPVNLKAGLRA</sequence>
<comment type="caution">
    <text evidence="1">The sequence shown here is derived from an EMBL/GenBank/DDBJ whole genome shotgun (WGS) entry which is preliminary data.</text>
</comment>
<dbReference type="Proteomes" id="UP001242480">
    <property type="component" value="Unassembled WGS sequence"/>
</dbReference>
<evidence type="ECO:0000313" key="1">
    <source>
        <dbReference type="EMBL" id="MDQ0470703.1"/>
    </source>
</evidence>
<keyword evidence="2" id="KW-1185">Reference proteome</keyword>
<dbReference type="EMBL" id="JAUSVX010000006">
    <property type="protein sequence ID" value="MDQ0470703.1"/>
    <property type="molecule type" value="Genomic_DNA"/>
</dbReference>
<proteinExistence type="predicted"/>
<name>A0ABU0J8V3_9HYPH</name>
<accession>A0ABU0J8V3</accession>